<dbReference type="AlphaFoldDB" id="K4IEQ2"/>
<evidence type="ECO:0000313" key="2">
    <source>
        <dbReference type="EMBL" id="AFU69012.1"/>
    </source>
</evidence>
<evidence type="ECO:0000313" key="3">
    <source>
        <dbReference type="Proteomes" id="UP000008514"/>
    </source>
</evidence>
<organism evidence="2 3">
    <name type="scientific">Psychroflexus torquis (strain ATCC 700755 / CIP 106069 / ACAM 623)</name>
    <dbReference type="NCBI Taxonomy" id="313595"/>
    <lineage>
        <taxon>Bacteria</taxon>
        <taxon>Pseudomonadati</taxon>
        <taxon>Bacteroidota</taxon>
        <taxon>Flavobacteriia</taxon>
        <taxon>Flavobacteriales</taxon>
        <taxon>Flavobacteriaceae</taxon>
        <taxon>Psychroflexus</taxon>
    </lineage>
</organism>
<gene>
    <name evidence="2" type="ordered locus">P700755_002222</name>
</gene>
<reference evidence="2" key="1">
    <citation type="submission" date="2006-03" db="EMBL/GenBank/DDBJ databases">
        <authorList>
            <person name="Bowman J."/>
            <person name="Ferriera S."/>
            <person name="Johnson J."/>
            <person name="Kravitz S."/>
            <person name="Halpern A."/>
            <person name="Remington K."/>
            <person name="Beeson K."/>
            <person name="Tran B."/>
            <person name="Rogers Y.-H."/>
            <person name="Friedman R."/>
            <person name="Venter J.C."/>
        </authorList>
    </citation>
    <scope>NUCLEOTIDE SEQUENCE [LARGE SCALE GENOMIC DNA]</scope>
    <source>
        <strain evidence="2">ATCC 700755</strain>
    </source>
</reference>
<keyword evidence="3" id="KW-1185">Reference proteome</keyword>
<dbReference type="Proteomes" id="UP000008514">
    <property type="component" value="Chromosome"/>
</dbReference>
<name>K4IEQ2_PSYTT</name>
<protein>
    <submittedName>
        <fullName evidence="2">Uncharacterized protein</fullName>
    </submittedName>
</protein>
<dbReference type="HOGENOM" id="CLU_3390994_0_0_10"/>
<dbReference type="EMBL" id="CP003879">
    <property type="protein sequence ID" value="AFU69012.1"/>
    <property type="molecule type" value="Genomic_DNA"/>
</dbReference>
<accession>K4IEQ2</accession>
<feature type="region of interest" description="Disordered" evidence="1">
    <location>
        <begin position="1"/>
        <end position="32"/>
    </location>
</feature>
<sequence length="32" mass="3542">MQLKNIRSEPANLSNKDKSPSFIEGAEPLKAK</sequence>
<evidence type="ECO:0000256" key="1">
    <source>
        <dbReference type="SAM" id="MobiDB-lite"/>
    </source>
</evidence>
<reference evidence="2" key="2">
    <citation type="submission" date="2012-09" db="EMBL/GenBank/DDBJ databases">
        <title>The complete sequence of Psychroflexus torquis an extreme psychrophile from sea-ice that is stimulated by light.</title>
        <authorList>
            <person name="Feng S."/>
            <person name="Powell S.M."/>
            <person name="Bowman J.P."/>
        </authorList>
    </citation>
    <scope>NUCLEOTIDE SEQUENCE [LARGE SCALE GENOMIC DNA]</scope>
    <source>
        <strain evidence="2">ATCC 700755</strain>
    </source>
</reference>
<dbReference type="KEGG" id="ptq:P700755_002222"/>
<proteinExistence type="predicted"/>